<dbReference type="RefSeq" id="XP_004362497.1">
    <property type="nucleotide sequence ID" value="XM_004362440.1"/>
</dbReference>
<evidence type="ECO:0000313" key="1">
    <source>
        <dbReference type="EMBL" id="EGG24646.1"/>
    </source>
</evidence>
<dbReference type="EMBL" id="GL883006">
    <property type="protein sequence ID" value="EGG24646.1"/>
    <property type="molecule type" value="Genomic_DNA"/>
</dbReference>
<sequence length="35" mass="4088">MTIIRDIVEESVSALDVSFCFDNSFLRQFVFDNND</sequence>
<dbReference type="Proteomes" id="UP000007797">
    <property type="component" value="Unassembled WGS sequence"/>
</dbReference>
<accession>F4PIR7</accession>
<gene>
    <name evidence="1" type="ORF">DFA_02890</name>
</gene>
<dbReference type="KEGG" id="dfa:DFA_02890"/>
<name>F4PIR7_CACFS</name>
<proteinExistence type="predicted"/>
<protein>
    <submittedName>
        <fullName evidence="1">Uncharacterized protein</fullName>
    </submittedName>
</protein>
<organism evidence="1 2">
    <name type="scientific">Cavenderia fasciculata</name>
    <name type="common">Slime mold</name>
    <name type="synonym">Dictyostelium fasciculatum</name>
    <dbReference type="NCBI Taxonomy" id="261658"/>
    <lineage>
        <taxon>Eukaryota</taxon>
        <taxon>Amoebozoa</taxon>
        <taxon>Evosea</taxon>
        <taxon>Eumycetozoa</taxon>
        <taxon>Dictyostelia</taxon>
        <taxon>Acytosteliales</taxon>
        <taxon>Cavenderiaceae</taxon>
        <taxon>Cavenderia</taxon>
    </lineage>
</organism>
<dbReference type="GeneID" id="14877076"/>
<keyword evidence="2" id="KW-1185">Reference proteome</keyword>
<evidence type="ECO:0000313" key="2">
    <source>
        <dbReference type="Proteomes" id="UP000007797"/>
    </source>
</evidence>
<reference evidence="2" key="1">
    <citation type="journal article" date="2011" name="Genome Res.">
        <title>Phylogeny-wide analysis of social amoeba genomes highlights ancient origins for complex intercellular communication.</title>
        <authorList>
            <person name="Heidel A.J."/>
            <person name="Lawal H.M."/>
            <person name="Felder M."/>
            <person name="Schilde C."/>
            <person name="Helps N.R."/>
            <person name="Tunggal B."/>
            <person name="Rivero F."/>
            <person name="John U."/>
            <person name="Schleicher M."/>
            <person name="Eichinger L."/>
            <person name="Platzer M."/>
            <person name="Noegel A.A."/>
            <person name="Schaap P."/>
            <person name="Gloeckner G."/>
        </authorList>
    </citation>
    <scope>NUCLEOTIDE SEQUENCE [LARGE SCALE GENOMIC DNA]</scope>
    <source>
        <strain evidence="2">SH3</strain>
    </source>
</reference>
<dbReference type="AlphaFoldDB" id="F4PIR7"/>